<evidence type="ECO:0008006" key="2">
    <source>
        <dbReference type="Google" id="ProtNLM"/>
    </source>
</evidence>
<dbReference type="EMBL" id="LAZR01013860">
    <property type="protein sequence ID" value="KKM20001.1"/>
    <property type="molecule type" value="Genomic_DNA"/>
</dbReference>
<reference evidence="1" key="1">
    <citation type="journal article" date="2015" name="Nature">
        <title>Complex archaea that bridge the gap between prokaryotes and eukaryotes.</title>
        <authorList>
            <person name="Spang A."/>
            <person name="Saw J.H."/>
            <person name="Jorgensen S.L."/>
            <person name="Zaremba-Niedzwiedzka K."/>
            <person name="Martijn J."/>
            <person name="Lind A.E."/>
            <person name="van Eijk R."/>
            <person name="Schleper C."/>
            <person name="Guy L."/>
            <person name="Ettema T.J."/>
        </authorList>
    </citation>
    <scope>NUCLEOTIDE SEQUENCE</scope>
</reference>
<accession>A0A0F9HX53</accession>
<organism evidence="1">
    <name type="scientific">marine sediment metagenome</name>
    <dbReference type="NCBI Taxonomy" id="412755"/>
    <lineage>
        <taxon>unclassified sequences</taxon>
        <taxon>metagenomes</taxon>
        <taxon>ecological metagenomes</taxon>
    </lineage>
</organism>
<dbReference type="AlphaFoldDB" id="A0A0F9HX53"/>
<dbReference type="Gene3D" id="2.40.420.20">
    <property type="match status" value="1"/>
</dbReference>
<gene>
    <name evidence="1" type="ORF">LCGC14_1649940</name>
</gene>
<comment type="caution">
    <text evidence="1">The sequence shown here is derived from an EMBL/GenBank/DDBJ whole genome shotgun (WGS) entry which is preliminary data.</text>
</comment>
<name>A0A0F9HX53_9ZZZZ</name>
<protein>
    <recommendedName>
        <fullName evidence="2">RND efflux pump membrane fusion protein barrel-sandwich domain-containing protein</fullName>
    </recommendedName>
</protein>
<sequence length="118" mass="12814">MSYLVAQVDTPYASEQPLRFGSYINATIAGRELDNAIIVPHHLVKNAKIAVMNDDLTLSFKSLNIIREQNGMIIASQGLGDGEQLITSALDFPTEGMQVKLNDADKPVGATQLALKEE</sequence>
<proteinExistence type="predicted"/>
<evidence type="ECO:0000313" key="1">
    <source>
        <dbReference type="EMBL" id="KKM20001.1"/>
    </source>
</evidence>